<evidence type="ECO:0000256" key="2">
    <source>
        <dbReference type="SAM" id="MobiDB-lite"/>
    </source>
</evidence>
<feature type="region of interest" description="Disordered" evidence="2">
    <location>
        <begin position="1"/>
        <end position="34"/>
    </location>
</feature>
<name>A0ABU0LRM2_9HYPH</name>
<reference evidence="4 5" key="1">
    <citation type="submission" date="2023-07" db="EMBL/GenBank/DDBJ databases">
        <title>Genomic Encyclopedia of Type Strains, Phase IV (KMG-IV): sequencing the most valuable type-strain genomes for metagenomic binning, comparative biology and taxonomic classification.</title>
        <authorList>
            <person name="Goeker M."/>
        </authorList>
    </citation>
    <scope>NUCLEOTIDE SEQUENCE [LARGE SCALE GENOMIC DNA]</scope>
    <source>
        <strain evidence="4 5">DSM 15561</strain>
    </source>
</reference>
<feature type="compositionally biased region" description="Basic and acidic residues" evidence="2">
    <location>
        <begin position="344"/>
        <end position="353"/>
    </location>
</feature>
<feature type="compositionally biased region" description="Gly residues" evidence="2">
    <location>
        <begin position="790"/>
        <end position="825"/>
    </location>
</feature>
<feature type="region of interest" description="Disordered" evidence="2">
    <location>
        <begin position="299"/>
        <end position="353"/>
    </location>
</feature>
<keyword evidence="5" id="KW-1185">Reference proteome</keyword>
<feature type="compositionally biased region" description="Basic and acidic residues" evidence="2">
    <location>
        <begin position="16"/>
        <end position="34"/>
    </location>
</feature>
<feature type="compositionally biased region" description="Low complexity" evidence="2">
    <location>
        <begin position="860"/>
        <end position="871"/>
    </location>
</feature>
<feature type="coiled-coil region" evidence="1">
    <location>
        <begin position="682"/>
        <end position="709"/>
    </location>
</feature>
<dbReference type="EMBL" id="JAUSVR010000006">
    <property type="protein sequence ID" value="MDQ0511354.1"/>
    <property type="molecule type" value="Genomic_DNA"/>
</dbReference>
<proteinExistence type="predicted"/>
<evidence type="ECO:0000256" key="1">
    <source>
        <dbReference type="SAM" id="Coils"/>
    </source>
</evidence>
<feature type="compositionally biased region" description="Low complexity" evidence="2">
    <location>
        <begin position="310"/>
        <end position="343"/>
    </location>
</feature>
<dbReference type="PANTHER" id="PTHR48125">
    <property type="entry name" value="LP07818P1"/>
    <property type="match status" value="1"/>
</dbReference>
<accession>A0ABU0LRM2</accession>
<evidence type="ECO:0000313" key="4">
    <source>
        <dbReference type="EMBL" id="MDQ0511354.1"/>
    </source>
</evidence>
<feature type="compositionally biased region" description="Basic and acidic residues" evidence="2">
    <location>
        <begin position="885"/>
        <end position="910"/>
    </location>
</feature>
<feature type="transmembrane region" description="Helical" evidence="3">
    <location>
        <begin position="180"/>
        <end position="198"/>
    </location>
</feature>
<feature type="region of interest" description="Disordered" evidence="2">
    <location>
        <begin position="639"/>
        <end position="663"/>
    </location>
</feature>
<sequence>MTAAPEGNMDGGAGDSRADAERARQSVRQADERQTAHRMASALQRAGAALLWERSWPAIVAVACALGLFLIVSWLGLWVALPPYGRAAGLFLFSVLLVVALLPALRIRRPSPVEALTRLDRESHLPHRPVTALADQLASRPDDPVAAALWRAHVARASAQLGRLRVGLPSPRLAAIDRRAVRALVLLGVIATFFMAPGDHLRRIGAAFDWHAFSPPAPYRIDAWVTPPGYTGRPPVMLPGLRSQEAAQNGATPPPGEAGDMPSFDAAALTVPAGSELVVRIIGLDHAKLAIEGGITAAPAPEVPAEDGKSPATPSATTPSAATSSAATSSVATPSAATPAGAPARDKAAGEEQRYLISADGAARIEGPDGRTVAWHFRAQPDQPPTIELTKEPQASGRTALALSYKAEDDYGIVGAQATFVAVPPAPPLHALKNAPPRPPARVLVEAPNFPLPLSGARGRTATGQTTKDLTESPWAGTRVTLVLTARDDAGQSGQSRPRSFVLPARTFANPLARALIEQRRLLALDANEREDVEAALDALAIAPEKFTPNAAHYMGLRSAYWRLANARSDDDLRGVVDYLWDIAIRIEDGDLSDVEKRLRDAQQALQNALENGASDEEIKRLAQELREAMQEFMQALAEQAQRNGQQADNNQPADPNTRFVRPQDLQKMLDRIEDMARTGSRDAARQMLSELQNMLNGLQAGRQQQRRQGQSQMSQSLDQLGDMIRRQQQLRDKTFKQGQDGQEQQDQAFNDLKQNQQQLRDQLRQLREKMQQAMRGRQQGQPGEQGQQGEQGQGQQGQNGEGQQGQGQQGQGQGQGMPGEGGLGEAEQAMREAEGALGQGDGTGAVDAQSEALQALRRGAQQMAEAMQQEGGQGEGPGGPSGETAERNDPLGRPLRSRDYGDDVTVKVPDEMDMQRARRVLEELRRRFGEPERPRLELDYLERLLRDF</sequence>
<comment type="caution">
    <text evidence="4">The sequence shown here is derived from an EMBL/GenBank/DDBJ whole genome shotgun (WGS) entry which is preliminary data.</text>
</comment>
<keyword evidence="3" id="KW-0472">Membrane</keyword>
<dbReference type="Pfam" id="PF13779">
    <property type="entry name" value="DUF4175"/>
    <property type="match status" value="1"/>
</dbReference>
<feature type="compositionally biased region" description="Gly residues" evidence="2">
    <location>
        <begin position="872"/>
        <end position="882"/>
    </location>
</feature>
<keyword evidence="3" id="KW-1133">Transmembrane helix</keyword>
<evidence type="ECO:0000256" key="3">
    <source>
        <dbReference type="SAM" id="Phobius"/>
    </source>
</evidence>
<dbReference type="RefSeq" id="WP_306890042.1">
    <property type="nucleotide sequence ID" value="NZ_JAUSVR010000006.1"/>
</dbReference>
<organism evidence="4 5">
    <name type="scientific">Ancylobacter amanitiformis</name>
    <dbReference type="NCBI Taxonomy" id="217069"/>
    <lineage>
        <taxon>Bacteria</taxon>
        <taxon>Pseudomonadati</taxon>
        <taxon>Pseudomonadota</taxon>
        <taxon>Alphaproteobacteria</taxon>
        <taxon>Hyphomicrobiales</taxon>
        <taxon>Xanthobacteraceae</taxon>
        <taxon>Ancylobacter</taxon>
    </lineage>
</organism>
<feature type="region of interest" description="Disordered" evidence="2">
    <location>
        <begin position="771"/>
        <end position="910"/>
    </location>
</feature>
<feature type="transmembrane region" description="Helical" evidence="3">
    <location>
        <begin position="87"/>
        <end position="105"/>
    </location>
</feature>
<gene>
    <name evidence="4" type="ORF">QOZ99_002251</name>
</gene>
<dbReference type="InterPro" id="IPR012683">
    <property type="entry name" value="CHP02302_TM"/>
</dbReference>
<dbReference type="Proteomes" id="UP001235094">
    <property type="component" value="Unassembled WGS sequence"/>
</dbReference>
<protein>
    <submittedName>
        <fullName evidence="4">Uncharacterized protein (TIGR02302 family)</fullName>
    </submittedName>
</protein>
<keyword evidence="1" id="KW-0175">Coiled coil</keyword>
<feature type="compositionally biased region" description="Low complexity" evidence="2">
    <location>
        <begin position="772"/>
        <end position="789"/>
    </location>
</feature>
<dbReference type="NCBIfam" id="TIGR02302">
    <property type="entry name" value="aProt_lowcomp"/>
    <property type="match status" value="1"/>
</dbReference>
<keyword evidence="3" id="KW-0812">Transmembrane</keyword>
<evidence type="ECO:0000313" key="5">
    <source>
        <dbReference type="Proteomes" id="UP001235094"/>
    </source>
</evidence>
<dbReference type="PANTHER" id="PTHR48125:SF10">
    <property type="entry name" value="OS12G0136300 PROTEIN"/>
    <property type="match status" value="1"/>
</dbReference>
<feature type="compositionally biased region" description="Polar residues" evidence="2">
    <location>
        <begin position="641"/>
        <end position="655"/>
    </location>
</feature>
<feature type="transmembrane region" description="Helical" evidence="3">
    <location>
        <begin position="58"/>
        <end position="81"/>
    </location>
</feature>